<comment type="catalytic activity">
    <reaction evidence="6 7">
        <text>RNA(n) + a ribonucleoside 5'-triphosphate = RNA(n+1) + diphosphate</text>
        <dbReference type="Rhea" id="RHEA:21248"/>
        <dbReference type="Rhea" id="RHEA-COMP:14527"/>
        <dbReference type="Rhea" id="RHEA-COMP:17342"/>
        <dbReference type="ChEBI" id="CHEBI:33019"/>
        <dbReference type="ChEBI" id="CHEBI:61557"/>
        <dbReference type="ChEBI" id="CHEBI:140395"/>
        <dbReference type="EC" id="2.7.7.6"/>
    </reaction>
</comment>
<gene>
    <name evidence="7 8" type="primary">rpoZ</name>
</gene>
<evidence type="ECO:0000256" key="1">
    <source>
        <dbReference type="ARBA" id="ARBA00006711"/>
    </source>
</evidence>
<dbReference type="InterPro" id="IPR036161">
    <property type="entry name" value="RPB6/omega-like_sf"/>
</dbReference>
<keyword evidence="8" id="KW-0934">Plastid</keyword>
<dbReference type="InterPro" id="IPR003716">
    <property type="entry name" value="DNA-dir_RNA_pol_omega"/>
</dbReference>
<evidence type="ECO:0000256" key="6">
    <source>
        <dbReference type="ARBA" id="ARBA00048552"/>
    </source>
</evidence>
<keyword evidence="5 7" id="KW-0804">Transcription</keyword>
<keyword evidence="2 7" id="KW-0240">DNA-directed RNA polymerase</keyword>
<evidence type="ECO:0000313" key="8">
    <source>
        <dbReference type="EMBL" id="QCI06256.1"/>
    </source>
</evidence>
<name>A0A4D6WSA9_9FLOR</name>
<dbReference type="GO" id="GO:0000428">
    <property type="term" value="C:DNA-directed RNA polymerase complex"/>
    <property type="evidence" value="ECO:0007669"/>
    <property type="project" value="UniProtKB-KW"/>
</dbReference>
<evidence type="ECO:0000256" key="2">
    <source>
        <dbReference type="ARBA" id="ARBA00022478"/>
    </source>
</evidence>
<sequence length="71" mass="8534">MIKRCNQMMYKTEELLKLSNNRYKTTIQIANRAKRKKYEDIDIIDNSLVKPIVRTILEMVDEIIQPEIIEH</sequence>
<evidence type="ECO:0000256" key="3">
    <source>
        <dbReference type="ARBA" id="ARBA00022679"/>
    </source>
</evidence>
<reference evidence="8" key="2">
    <citation type="submission" date="2019-04" db="EMBL/GenBank/DDBJ databases">
        <authorList>
            <person name="Pasella M."/>
        </authorList>
    </citation>
    <scope>NUCLEOTIDE SEQUENCE</scope>
    <source>
        <strain evidence="8">VRM320</strain>
    </source>
</reference>
<protein>
    <recommendedName>
        <fullName evidence="7">DNA-directed RNA polymerase subunit omega</fullName>
        <shortName evidence="7">RNAP omega subunit</shortName>
        <ecNumber evidence="7">2.7.7.6</ecNumber>
    </recommendedName>
    <alternativeName>
        <fullName evidence="7">RNA polymerase omega subunit</fullName>
    </alternativeName>
    <alternativeName>
        <fullName evidence="7">Transcriptase subunit omega</fullName>
    </alternativeName>
</protein>
<dbReference type="GO" id="GO:0006351">
    <property type="term" value="P:DNA-templated transcription"/>
    <property type="evidence" value="ECO:0007669"/>
    <property type="project" value="UniProtKB-UniRule"/>
</dbReference>
<geneLocation type="plastid" evidence="8"/>
<reference evidence="8" key="1">
    <citation type="journal article" date="2019" name="Mol. Phylogenet. Evol.">
        <title>Morphological evolution and classification of the red algal order Ceramiales inferred using plastid phylogenomics.</title>
        <authorList>
            <person name="Diaz-Tapia P."/>
            <person name="Pasella M.M."/>
            <person name="Verbruggen H."/>
            <person name="Maggs C.A."/>
        </authorList>
    </citation>
    <scope>NUCLEOTIDE SEQUENCE</scope>
    <source>
        <strain evidence="8">VRM320</strain>
    </source>
</reference>
<comment type="function">
    <text evidence="7">Promotes RNA polymerase assembly. Latches the N- and C-terminal regions of the beta' subunit thereby facilitating its interaction with the beta and alpha subunits.</text>
</comment>
<evidence type="ECO:0000256" key="4">
    <source>
        <dbReference type="ARBA" id="ARBA00022695"/>
    </source>
</evidence>
<keyword evidence="4 7" id="KW-0548">Nucleotidyltransferase</keyword>
<dbReference type="GO" id="GO:0003899">
    <property type="term" value="F:DNA-directed RNA polymerase activity"/>
    <property type="evidence" value="ECO:0007669"/>
    <property type="project" value="UniProtKB-UniRule"/>
</dbReference>
<dbReference type="AlphaFoldDB" id="A0A4D6WSA9"/>
<comment type="subunit">
    <text evidence="7">The RNAP catalytic core consists of 2 alpha, 1 beta, 1 beta' and 1 omega subunit. When a sigma factor is associated with the core the holoenzyme is formed, which can initiate transcription.</text>
</comment>
<dbReference type="HAMAP" id="MF_00366">
    <property type="entry name" value="RNApol_bact_RpoZ"/>
    <property type="match status" value="1"/>
</dbReference>
<evidence type="ECO:0000256" key="7">
    <source>
        <dbReference type="HAMAP-Rule" id="MF_00366"/>
    </source>
</evidence>
<proteinExistence type="inferred from homology"/>
<comment type="similarity">
    <text evidence="1 7">Belongs to the RNA polymerase subunit omega family.</text>
</comment>
<evidence type="ECO:0000256" key="5">
    <source>
        <dbReference type="ARBA" id="ARBA00023163"/>
    </source>
</evidence>
<dbReference type="EMBL" id="MK814651">
    <property type="protein sequence ID" value="QCI06256.1"/>
    <property type="molecule type" value="Genomic_DNA"/>
</dbReference>
<accession>A0A4D6WSA9</accession>
<keyword evidence="3 7" id="KW-0808">Transferase</keyword>
<dbReference type="EC" id="2.7.7.6" evidence="7"/>
<organism evidence="8">
    <name type="scientific">Dicranema revolutum</name>
    <dbReference type="NCBI Taxonomy" id="239144"/>
    <lineage>
        <taxon>Eukaryota</taxon>
        <taxon>Rhodophyta</taxon>
        <taxon>Florideophyceae</taxon>
        <taxon>Rhodymeniophycidae</taxon>
        <taxon>Gigartinales</taxon>
        <taxon>Dicranemataceae</taxon>
        <taxon>Dicranema</taxon>
    </lineage>
</organism>
<dbReference type="GO" id="GO:0003677">
    <property type="term" value="F:DNA binding"/>
    <property type="evidence" value="ECO:0007669"/>
    <property type="project" value="UniProtKB-UniRule"/>
</dbReference>
<dbReference type="SUPFAM" id="SSF63562">
    <property type="entry name" value="RPB6/omega subunit-like"/>
    <property type="match status" value="1"/>
</dbReference>